<feature type="non-terminal residue" evidence="1">
    <location>
        <position position="1"/>
    </location>
</feature>
<gene>
    <name evidence="1" type="ORF">FJZ00_10830</name>
</gene>
<reference evidence="1 2" key="1">
    <citation type="submission" date="2019-03" db="EMBL/GenBank/DDBJ databases">
        <title>Lake Tanganyika Metagenome-Assembled Genomes (MAGs).</title>
        <authorList>
            <person name="Tran P."/>
        </authorList>
    </citation>
    <scope>NUCLEOTIDE SEQUENCE [LARGE SCALE GENOMIC DNA]</scope>
    <source>
        <strain evidence="1">K_DeepCast_65m_m2_236</strain>
    </source>
</reference>
<comment type="caution">
    <text evidence="1">The sequence shown here is derived from an EMBL/GenBank/DDBJ whole genome shotgun (WGS) entry which is preliminary data.</text>
</comment>
<proteinExistence type="predicted"/>
<dbReference type="EMBL" id="VGJX01000661">
    <property type="protein sequence ID" value="MBM3275639.1"/>
    <property type="molecule type" value="Genomic_DNA"/>
</dbReference>
<organism evidence="1 2">
    <name type="scientific">Candidatus Tanganyikabacteria bacterium</name>
    <dbReference type="NCBI Taxonomy" id="2961651"/>
    <lineage>
        <taxon>Bacteria</taxon>
        <taxon>Bacillati</taxon>
        <taxon>Candidatus Sericytochromatia</taxon>
        <taxon>Candidatus Tanganyikabacteria</taxon>
    </lineage>
</organism>
<dbReference type="SUPFAM" id="SSF111038">
    <property type="entry name" value="YjbQ-like"/>
    <property type="match status" value="1"/>
</dbReference>
<protein>
    <submittedName>
        <fullName evidence="1">YjbQ family protein</fullName>
    </submittedName>
</protein>
<evidence type="ECO:0000313" key="1">
    <source>
        <dbReference type="EMBL" id="MBM3275639.1"/>
    </source>
</evidence>
<dbReference type="Gene3D" id="2.60.120.460">
    <property type="entry name" value="YjbQ-like"/>
    <property type="match status" value="1"/>
</dbReference>
<sequence>GSLAPETWQSIWFAEYDGPRNREVRVQLAGGGGLESGDPGGGGA</sequence>
<dbReference type="InterPro" id="IPR035917">
    <property type="entry name" value="YjbQ-like_sf"/>
</dbReference>
<dbReference type="Proteomes" id="UP000703893">
    <property type="component" value="Unassembled WGS sequence"/>
</dbReference>
<dbReference type="AlphaFoldDB" id="A0A937X7M2"/>
<evidence type="ECO:0000313" key="2">
    <source>
        <dbReference type="Proteomes" id="UP000703893"/>
    </source>
</evidence>
<name>A0A937X7M2_9BACT</name>
<accession>A0A937X7M2</accession>